<keyword evidence="1" id="KW-0479">Metal-binding</keyword>
<accession>A0A6S7LNQ8</accession>
<keyword evidence="3" id="KW-0862">Zinc</keyword>
<sequence>NDSRFLHLQTKNKNGDPVIFYRFPAPKRWKETAERRERWIIACHRGDSFVCKKDSYICSLHFVGKNGPTLEHPDPISAIKSKEKVERLHRKRKAPKQRLGIDVSARKATKVEGNAEASEMLDLLDSDSYDSKLETTKEEIVASESLLLLGEDMTESSEQNDIGSIKKDESVQTNVVALDIKDYSDEMLKSSKKLMKYLFIALVDDPNKTYHYTGLSKEYLNVLYVNVKKKAKSLTMWSGTIKTKPNVGLQSKYEKQSLTTASLTIREQLIFTLVRLRRRPTLASLCSTFGISVGSG</sequence>
<evidence type="ECO:0000256" key="2">
    <source>
        <dbReference type="ARBA" id="ARBA00022771"/>
    </source>
</evidence>
<evidence type="ECO:0000313" key="7">
    <source>
        <dbReference type="Proteomes" id="UP001152795"/>
    </source>
</evidence>
<dbReference type="EMBL" id="CACRXK020025626">
    <property type="protein sequence ID" value="CAB4039603.1"/>
    <property type="molecule type" value="Genomic_DNA"/>
</dbReference>
<proteinExistence type="predicted"/>
<reference evidence="6" key="1">
    <citation type="submission" date="2020-04" db="EMBL/GenBank/DDBJ databases">
        <authorList>
            <person name="Alioto T."/>
            <person name="Alioto T."/>
            <person name="Gomez Garrido J."/>
        </authorList>
    </citation>
    <scope>NUCLEOTIDE SEQUENCE</scope>
    <source>
        <strain evidence="6">A484AB</strain>
    </source>
</reference>
<gene>
    <name evidence="6" type="ORF">PACLA_8A025782</name>
</gene>
<evidence type="ECO:0000256" key="4">
    <source>
        <dbReference type="ARBA" id="ARBA00023125"/>
    </source>
</evidence>
<protein>
    <recommendedName>
        <fullName evidence="5">THAP-type domain-containing protein</fullName>
    </recommendedName>
</protein>
<keyword evidence="7" id="KW-1185">Reference proteome</keyword>
<organism evidence="6 7">
    <name type="scientific">Paramuricea clavata</name>
    <name type="common">Red gorgonian</name>
    <name type="synonym">Violescent sea-whip</name>
    <dbReference type="NCBI Taxonomy" id="317549"/>
    <lineage>
        <taxon>Eukaryota</taxon>
        <taxon>Metazoa</taxon>
        <taxon>Cnidaria</taxon>
        <taxon>Anthozoa</taxon>
        <taxon>Octocorallia</taxon>
        <taxon>Malacalcyonacea</taxon>
        <taxon>Plexauridae</taxon>
        <taxon>Paramuricea</taxon>
    </lineage>
</organism>
<keyword evidence="4" id="KW-0238">DNA-binding</keyword>
<dbReference type="GO" id="GO:0008270">
    <property type="term" value="F:zinc ion binding"/>
    <property type="evidence" value="ECO:0007669"/>
    <property type="project" value="UniProtKB-KW"/>
</dbReference>
<evidence type="ECO:0000259" key="5">
    <source>
        <dbReference type="Pfam" id="PF05485"/>
    </source>
</evidence>
<feature type="domain" description="THAP-type" evidence="5">
    <location>
        <begin position="12"/>
        <end position="72"/>
    </location>
</feature>
<evidence type="ECO:0000256" key="3">
    <source>
        <dbReference type="ARBA" id="ARBA00022833"/>
    </source>
</evidence>
<dbReference type="SUPFAM" id="SSF57716">
    <property type="entry name" value="Glucocorticoid receptor-like (DNA-binding domain)"/>
    <property type="match status" value="1"/>
</dbReference>
<comment type="caution">
    <text evidence="6">The sequence shown here is derived from an EMBL/GenBank/DDBJ whole genome shotgun (WGS) entry which is preliminary data.</text>
</comment>
<name>A0A6S7LNQ8_PARCT</name>
<feature type="non-terminal residue" evidence="6">
    <location>
        <position position="1"/>
    </location>
</feature>
<dbReference type="Proteomes" id="UP001152795">
    <property type="component" value="Unassembled WGS sequence"/>
</dbReference>
<dbReference type="PANTHER" id="PTHR23080">
    <property type="entry name" value="THAP DOMAIN PROTEIN"/>
    <property type="match status" value="1"/>
</dbReference>
<feature type="non-terminal residue" evidence="6">
    <location>
        <position position="296"/>
    </location>
</feature>
<dbReference type="OrthoDB" id="5985787at2759"/>
<keyword evidence="2" id="KW-0863">Zinc-finger</keyword>
<evidence type="ECO:0000256" key="1">
    <source>
        <dbReference type="ARBA" id="ARBA00022723"/>
    </source>
</evidence>
<dbReference type="GO" id="GO:0003677">
    <property type="term" value="F:DNA binding"/>
    <property type="evidence" value="ECO:0007669"/>
    <property type="project" value="UniProtKB-KW"/>
</dbReference>
<dbReference type="AlphaFoldDB" id="A0A6S7LNQ8"/>
<dbReference type="InterPro" id="IPR006612">
    <property type="entry name" value="THAP_Znf"/>
</dbReference>
<dbReference type="Pfam" id="PF05485">
    <property type="entry name" value="THAP"/>
    <property type="match status" value="1"/>
</dbReference>
<evidence type="ECO:0000313" key="6">
    <source>
        <dbReference type="EMBL" id="CAB4039603.1"/>
    </source>
</evidence>